<feature type="domain" description="Peptidase M16 C-terminal" evidence="11">
    <location>
        <begin position="690"/>
        <end position="869"/>
    </location>
</feature>
<keyword evidence="7" id="KW-0482">Metalloprotease</keyword>
<keyword evidence="4" id="KW-0479">Metal-binding</keyword>
<dbReference type="Pfam" id="PF00675">
    <property type="entry name" value="Peptidase_M16"/>
    <property type="match status" value="1"/>
</dbReference>
<dbReference type="AlphaFoldDB" id="A1ZSQ3"/>
<keyword evidence="3 12" id="KW-0645">Protease</keyword>
<feature type="chain" id="PRO_5002642425" evidence="9">
    <location>
        <begin position="27"/>
        <end position="941"/>
    </location>
</feature>
<keyword evidence="6" id="KW-0862">Zinc</keyword>
<dbReference type="InterPro" id="IPR050626">
    <property type="entry name" value="Peptidase_M16"/>
</dbReference>
<dbReference type="OrthoDB" id="9811314at2"/>
<dbReference type="SUPFAM" id="SSF63411">
    <property type="entry name" value="LuxS/MPP-like metallohydrolase"/>
    <property type="match status" value="4"/>
</dbReference>
<sequence length="941" mass="107508">MNYKLITQGMMLCLLAVVVAGQTSFAQQLDKKIPFDAQVRTGKLKNGLKYYIRKNAKPEKRVELRLAVNAGSMQENDNQQGLAHFVEHMAFNGTKNFKKNELVSYLQSAGVKFGAHLNAYTSFDETVYMLRLPTDKQEVMDKGFQILEDWAHNVSFDNKEIDKERGVVIEEWRLGRGAGQRMRDQYFPVLLNDSRYAKRLPIGKKKILENFKYNTLKQFYKDWYRPDLMAVVVVGDIDLDAMEKKIKQHFSRLKPVKNVREKKLYPVPPHQKTFVSINTDKEAPFSQVQIIYKKPLKKVKNLTDYRQQIINRFHSGMLNQRLRELTEKADPPFINAGFYYGSFIRSIDAYSGSVLANGDDILGGLRVALTESKRVRKHGFTKGEFERYKKTILNSYKRAYNERKKTDSKSFAREYVAHFLQKEPTPGVKFEYEFVKKVLPTITLAEVNALSKKWITKDNRVIIINAPEKKGVIVPTEAQVRTVLKEVAFNAVKPYKDKAVGTKLMDKMPTAGKVTNTKTYPKSGTTELTLSNGIVVTLKPTDFKDDQVLFNGYSLGGYSLAAAKNHVSAIYASQIIVASGVSKFKAADLRKMMAGKSVSVKPYIREVTHGVSGATTPQDLETALQMTHLYFTQPRKDETAFKSMKNQYKSMMQNLMANPNFYFQDQLTKIKNQNHPRAAGFFPTKEELEKIDLDQTMAFYKRIFSNGQNFKFVFVGNFKVDKIKPLLEKYIGSLPTTQQKATFKDLGIRPPKGKVTKKLYKGKDPKSQVHLSFMGAAKYSTKDASLIKALAEALSIKLIEKLREEKGGVYGAGAYSYMQKKPYDNYAIVVSFPCAPNNVDDLVTATMGEIKKIQKSGISSKDLKKVQAQQIRSMETNMKNNRYWLNTLRSAYVNEKDREKITEYEQSIQALNSKDMQKAAQKYFDMKNYIKVVLYPETMKK</sequence>
<dbReference type="PANTHER" id="PTHR43690">
    <property type="entry name" value="NARDILYSIN"/>
    <property type="match status" value="1"/>
</dbReference>
<dbReference type="RefSeq" id="WP_002700665.1">
    <property type="nucleotide sequence ID" value="NZ_AAWS01000032.1"/>
</dbReference>
<accession>A1ZSQ3</accession>
<dbReference type="InterPro" id="IPR011765">
    <property type="entry name" value="Pept_M16_N"/>
</dbReference>
<dbReference type="Pfam" id="PF05193">
    <property type="entry name" value="Peptidase_M16_C"/>
    <property type="match status" value="2"/>
</dbReference>
<feature type="domain" description="Peptidase M16 C-terminal" evidence="11">
    <location>
        <begin position="211"/>
        <end position="391"/>
    </location>
</feature>
<feature type="domain" description="Peptidase M16 N-terminal" evidence="10">
    <location>
        <begin position="54"/>
        <end position="171"/>
    </location>
</feature>
<protein>
    <submittedName>
        <fullName evidence="12">Putative zinc protease</fullName>
    </submittedName>
</protein>
<dbReference type="PROSITE" id="PS00143">
    <property type="entry name" value="INSULINASE"/>
    <property type="match status" value="1"/>
</dbReference>
<dbReference type="GO" id="GO:0004222">
    <property type="term" value="F:metalloendopeptidase activity"/>
    <property type="evidence" value="ECO:0007669"/>
    <property type="project" value="InterPro"/>
</dbReference>
<evidence type="ECO:0000256" key="6">
    <source>
        <dbReference type="ARBA" id="ARBA00022833"/>
    </source>
</evidence>
<evidence type="ECO:0000256" key="2">
    <source>
        <dbReference type="ARBA" id="ARBA00007261"/>
    </source>
</evidence>
<dbReference type="GO" id="GO:0006508">
    <property type="term" value="P:proteolysis"/>
    <property type="evidence" value="ECO:0007669"/>
    <property type="project" value="UniProtKB-KW"/>
</dbReference>
<comment type="similarity">
    <text evidence="2 8">Belongs to the peptidase M16 family.</text>
</comment>
<evidence type="ECO:0000256" key="4">
    <source>
        <dbReference type="ARBA" id="ARBA00022723"/>
    </source>
</evidence>
<reference evidence="12 13" key="1">
    <citation type="submission" date="2007-01" db="EMBL/GenBank/DDBJ databases">
        <authorList>
            <person name="Haygood M."/>
            <person name="Podell S."/>
            <person name="Anderson C."/>
            <person name="Hopkinson B."/>
            <person name="Roe K."/>
            <person name="Barbeau K."/>
            <person name="Gaasterland T."/>
            <person name="Ferriera S."/>
            <person name="Johnson J."/>
            <person name="Kravitz S."/>
            <person name="Beeson K."/>
            <person name="Sutton G."/>
            <person name="Rogers Y.-H."/>
            <person name="Friedman R."/>
            <person name="Frazier M."/>
            <person name="Venter J.C."/>
        </authorList>
    </citation>
    <scope>NUCLEOTIDE SEQUENCE [LARGE SCALE GENOMIC DNA]</scope>
    <source>
        <strain evidence="12 13">ATCC 23134</strain>
    </source>
</reference>
<dbReference type="Gene3D" id="3.30.830.10">
    <property type="entry name" value="Metalloenzyme, LuxS/M16 peptidase-like"/>
    <property type="match status" value="4"/>
</dbReference>
<gene>
    <name evidence="12" type="ORF">M23134_06162</name>
</gene>
<dbReference type="InterPro" id="IPR001431">
    <property type="entry name" value="Pept_M16_Zn_BS"/>
</dbReference>
<evidence type="ECO:0000256" key="7">
    <source>
        <dbReference type="ARBA" id="ARBA00023049"/>
    </source>
</evidence>
<evidence type="ECO:0000256" key="8">
    <source>
        <dbReference type="RuleBase" id="RU004447"/>
    </source>
</evidence>
<dbReference type="EMBL" id="AAWS01000032">
    <property type="protein sequence ID" value="EAY26633.1"/>
    <property type="molecule type" value="Genomic_DNA"/>
</dbReference>
<dbReference type="Proteomes" id="UP000004095">
    <property type="component" value="Unassembled WGS sequence"/>
</dbReference>
<keyword evidence="5" id="KW-0378">Hydrolase</keyword>
<comment type="cofactor">
    <cofactor evidence="1">
        <name>Zn(2+)</name>
        <dbReference type="ChEBI" id="CHEBI:29105"/>
    </cofactor>
</comment>
<organism evidence="12 13">
    <name type="scientific">Microscilla marina ATCC 23134</name>
    <dbReference type="NCBI Taxonomy" id="313606"/>
    <lineage>
        <taxon>Bacteria</taxon>
        <taxon>Pseudomonadati</taxon>
        <taxon>Bacteroidota</taxon>
        <taxon>Cytophagia</taxon>
        <taxon>Cytophagales</taxon>
        <taxon>Microscillaceae</taxon>
        <taxon>Microscilla</taxon>
    </lineage>
</organism>
<evidence type="ECO:0000256" key="3">
    <source>
        <dbReference type="ARBA" id="ARBA00022670"/>
    </source>
</evidence>
<comment type="caution">
    <text evidence="12">The sequence shown here is derived from an EMBL/GenBank/DDBJ whole genome shotgun (WGS) entry which is preliminary data.</text>
</comment>
<evidence type="ECO:0000256" key="1">
    <source>
        <dbReference type="ARBA" id="ARBA00001947"/>
    </source>
</evidence>
<evidence type="ECO:0000259" key="11">
    <source>
        <dbReference type="Pfam" id="PF05193"/>
    </source>
</evidence>
<evidence type="ECO:0000259" key="10">
    <source>
        <dbReference type="Pfam" id="PF00675"/>
    </source>
</evidence>
<evidence type="ECO:0000313" key="12">
    <source>
        <dbReference type="EMBL" id="EAY26633.1"/>
    </source>
</evidence>
<keyword evidence="9" id="KW-0732">Signal</keyword>
<keyword evidence="13" id="KW-1185">Reference proteome</keyword>
<name>A1ZSQ3_MICM2</name>
<dbReference type="InterPro" id="IPR007863">
    <property type="entry name" value="Peptidase_M16_C"/>
</dbReference>
<proteinExistence type="inferred from homology"/>
<dbReference type="PANTHER" id="PTHR43690:SF34">
    <property type="entry name" value="ZINC PROTEASE PQQL-LIKE"/>
    <property type="match status" value="1"/>
</dbReference>
<evidence type="ECO:0000256" key="9">
    <source>
        <dbReference type="SAM" id="SignalP"/>
    </source>
</evidence>
<evidence type="ECO:0000313" key="13">
    <source>
        <dbReference type="Proteomes" id="UP000004095"/>
    </source>
</evidence>
<dbReference type="eggNOG" id="COG0612">
    <property type="taxonomic scope" value="Bacteria"/>
</dbReference>
<evidence type="ECO:0000256" key="5">
    <source>
        <dbReference type="ARBA" id="ARBA00022801"/>
    </source>
</evidence>
<dbReference type="InterPro" id="IPR011249">
    <property type="entry name" value="Metalloenz_LuxS/M16"/>
</dbReference>
<feature type="signal peptide" evidence="9">
    <location>
        <begin position="1"/>
        <end position="26"/>
    </location>
</feature>
<dbReference type="GO" id="GO:0046872">
    <property type="term" value="F:metal ion binding"/>
    <property type="evidence" value="ECO:0007669"/>
    <property type="project" value="UniProtKB-KW"/>
</dbReference>